<evidence type="ECO:0000313" key="2">
    <source>
        <dbReference type="EMBL" id="PJG51574.1"/>
    </source>
</evidence>
<keyword evidence="3" id="KW-1185">Reference proteome</keyword>
<comment type="caution">
    <text evidence="2">The sequence shown here is derived from an EMBL/GenBank/DDBJ whole genome shotgun (WGS) entry which is preliminary data.</text>
</comment>
<accession>A0A2M8R148</accession>
<feature type="compositionally biased region" description="Basic and acidic residues" evidence="1">
    <location>
        <begin position="40"/>
        <end position="63"/>
    </location>
</feature>
<dbReference type="Proteomes" id="UP000231194">
    <property type="component" value="Unassembled WGS sequence"/>
</dbReference>
<sequence>MRDACPAPTPHSAVIARLDRAIQYAAASPYPTRVSGILDPRFRGDDSCNRRSRSETNELRRIP</sequence>
<feature type="region of interest" description="Disordered" evidence="1">
    <location>
        <begin position="35"/>
        <end position="63"/>
    </location>
</feature>
<dbReference type="EMBL" id="PGVG01000035">
    <property type="protein sequence ID" value="PJG51574.1"/>
    <property type="molecule type" value="Genomic_DNA"/>
</dbReference>
<reference evidence="2 3" key="1">
    <citation type="submission" date="2017-11" db="EMBL/GenBank/DDBJ databases">
        <title>Bradyrhizobium forestalis sp. nov., an efficient nitrogen-fixing bacterium isolated from nodules of forest legume species in the Amazon.</title>
        <authorList>
            <person name="Costa E.M."/>
            <person name="Guimaraes A."/>
            <person name="Carvalho T.S."/>
            <person name="Rodrigues T.L."/>
            <person name="Ribeiro P.R.A."/>
            <person name="Lebbe L."/>
            <person name="Willems A."/>
            <person name="Moreira F.M.S."/>
        </authorList>
    </citation>
    <scope>NUCLEOTIDE SEQUENCE [LARGE SCALE GENOMIC DNA]</scope>
    <source>
        <strain evidence="2 3">INPA54B</strain>
    </source>
</reference>
<dbReference type="AlphaFoldDB" id="A0A2M8R148"/>
<gene>
    <name evidence="2" type="ORF">CVM73_30295</name>
</gene>
<protein>
    <submittedName>
        <fullName evidence="2">Uncharacterized protein</fullName>
    </submittedName>
</protein>
<name>A0A2M8R148_9BRAD</name>
<evidence type="ECO:0000313" key="3">
    <source>
        <dbReference type="Proteomes" id="UP000231194"/>
    </source>
</evidence>
<proteinExistence type="predicted"/>
<organism evidence="2 3">
    <name type="scientific">Bradyrhizobium forestalis</name>
    <dbReference type="NCBI Taxonomy" id="1419263"/>
    <lineage>
        <taxon>Bacteria</taxon>
        <taxon>Pseudomonadati</taxon>
        <taxon>Pseudomonadota</taxon>
        <taxon>Alphaproteobacteria</taxon>
        <taxon>Hyphomicrobiales</taxon>
        <taxon>Nitrobacteraceae</taxon>
        <taxon>Bradyrhizobium</taxon>
    </lineage>
</organism>
<evidence type="ECO:0000256" key="1">
    <source>
        <dbReference type="SAM" id="MobiDB-lite"/>
    </source>
</evidence>